<dbReference type="InterPro" id="IPR001789">
    <property type="entry name" value="Sig_transdc_resp-reg_receiver"/>
</dbReference>
<dbReference type="Gene3D" id="1.10.8.60">
    <property type="match status" value="1"/>
</dbReference>
<dbReference type="SMART" id="SM00382">
    <property type="entry name" value="AAA"/>
    <property type="match status" value="1"/>
</dbReference>
<dbReference type="CDD" id="cd00009">
    <property type="entry name" value="AAA"/>
    <property type="match status" value="1"/>
</dbReference>
<keyword evidence="6" id="KW-0238">DNA-binding</keyword>
<dbReference type="GO" id="GO:0006355">
    <property type="term" value="P:regulation of DNA-templated transcription"/>
    <property type="evidence" value="ECO:0007669"/>
    <property type="project" value="InterPro"/>
</dbReference>
<dbReference type="InterPro" id="IPR002197">
    <property type="entry name" value="HTH_Fis"/>
</dbReference>
<keyword evidence="12" id="KW-1185">Reference proteome</keyword>
<dbReference type="InterPro" id="IPR025662">
    <property type="entry name" value="Sigma_54_int_dom_ATP-bd_1"/>
</dbReference>
<dbReference type="InterPro" id="IPR025943">
    <property type="entry name" value="Sigma_54_int_dom_ATP-bd_2"/>
</dbReference>
<dbReference type="KEGG" id="dwd:DSCW_50060"/>
<dbReference type="Pfam" id="PF25601">
    <property type="entry name" value="AAA_lid_14"/>
    <property type="match status" value="1"/>
</dbReference>
<dbReference type="OrthoDB" id="236556at2"/>
<dbReference type="InterPro" id="IPR027417">
    <property type="entry name" value="P-loop_NTPase"/>
</dbReference>
<dbReference type="AlphaFoldDB" id="A0A5K7ZBN8"/>
<dbReference type="Pfam" id="PF00158">
    <property type="entry name" value="Sigma54_activat"/>
    <property type="match status" value="1"/>
</dbReference>
<accession>A0A5K7ZBN8</accession>
<keyword evidence="1 8" id="KW-0597">Phosphoprotein</keyword>
<dbReference type="InterPro" id="IPR009057">
    <property type="entry name" value="Homeodomain-like_sf"/>
</dbReference>
<organism evidence="11 12">
    <name type="scientific">Desulfosarcina widdelii</name>
    <dbReference type="NCBI Taxonomy" id="947919"/>
    <lineage>
        <taxon>Bacteria</taxon>
        <taxon>Pseudomonadati</taxon>
        <taxon>Thermodesulfobacteriota</taxon>
        <taxon>Desulfobacteria</taxon>
        <taxon>Desulfobacterales</taxon>
        <taxon>Desulfosarcinaceae</taxon>
        <taxon>Desulfosarcina</taxon>
    </lineage>
</organism>
<dbReference type="GO" id="GO:0000160">
    <property type="term" value="P:phosphorelay signal transduction system"/>
    <property type="evidence" value="ECO:0007669"/>
    <property type="project" value="UniProtKB-KW"/>
</dbReference>
<dbReference type="Pfam" id="PF02954">
    <property type="entry name" value="HTH_8"/>
    <property type="match status" value="1"/>
</dbReference>
<evidence type="ECO:0000256" key="4">
    <source>
        <dbReference type="ARBA" id="ARBA00023012"/>
    </source>
</evidence>
<protein>
    <submittedName>
        <fullName evidence="11">Acetoacetate metabolism regulatory protein AtoC</fullName>
    </submittedName>
</protein>
<dbReference type="SUPFAM" id="SSF46689">
    <property type="entry name" value="Homeodomain-like"/>
    <property type="match status" value="1"/>
</dbReference>
<dbReference type="PROSITE" id="PS50045">
    <property type="entry name" value="SIGMA54_INTERACT_4"/>
    <property type="match status" value="1"/>
</dbReference>
<dbReference type="PANTHER" id="PTHR32071">
    <property type="entry name" value="TRANSCRIPTIONAL REGULATORY PROTEIN"/>
    <property type="match status" value="1"/>
</dbReference>
<dbReference type="InterPro" id="IPR003593">
    <property type="entry name" value="AAA+_ATPase"/>
</dbReference>
<evidence type="ECO:0000256" key="6">
    <source>
        <dbReference type="ARBA" id="ARBA00023125"/>
    </source>
</evidence>
<dbReference type="PROSITE" id="PS00688">
    <property type="entry name" value="SIGMA54_INTERACT_3"/>
    <property type="match status" value="1"/>
</dbReference>
<dbReference type="Gene3D" id="3.40.50.300">
    <property type="entry name" value="P-loop containing nucleotide triphosphate hydrolases"/>
    <property type="match status" value="1"/>
</dbReference>
<dbReference type="SUPFAM" id="SSF52540">
    <property type="entry name" value="P-loop containing nucleoside triphosphate hydrolases"/>
    <property type="match status" value="1"/>
</dbReference>
<dbReference type="FunFam" id="3.40.50.2300:FF:000018">
    <property type="entry name" value="DNA-binding transcriptional regulator NtrC"/>
    <property type="match status" value="1"/>
</dbReference>
<evidence type="ECO:0000256" key="5">
    <source>
        <dbReference type="ARBA" id="ARBA00023015"/>
    </source>
</evidence>
<sequence>MNNSSSSQSVLVVDDDRNVLEVLDARLSSCGLTVYKADGGRKALQILKTRRIDLVVSDVKMPEMDGMELLSEIIRTQPGLPVIFLTAYANVPDAVKAVKSGAVDYVEKPFDGKALTEKIRQMLQEFQGATAAGQTEPATEETIKDAVKSPAMKNLQGLVRKVAQSSVNVLILGESGVGKERVAKQIHQLGPRRHKPFVVVDCGATPAGLLESELFGHVKGSFTHAVSDKKGLIETADTGTLFLDEIGNISHEMQIRLLRFIEDRTIRRIGGLKGTPVDCRIIAATNADLGEAIKNGQFREDLFFRLRVVTLTIPPLRERKADIPLLVEHFTRQFCQQHNQESVTVTEETMDWLCAHTWPGNVRELKNAIEGGIVLCKDNVLRPDDFHMAGIEKDECGPQPDESCLSLEASEKNTILRALEQTGGVQKEAAEVLGISRRAIHYKIKKYGIDAGSIKARH</sequence>
<dbReference type="GO" id="GO:0043565">
    <property type="term" value="F:sequence-specific DNA binding"/>
    <property type="evidence" value="ECO:0007669"/>
    <property type="project" value="InterPro"/>
</dbReference>
<dbReference type="InterPro" id="IPR002078">
    <property type="entry name" value="Sigma_54_int"/>
</dbReference>
<dbReference type="SMART" id="SM00448">
    <property type="entry name" value="REC"/>
    <property type="match status" value="1"/>
</dbReference>
<keyword evidence="7" id="KW-0804">Transcription</keyword>
<dbReference type="InterPro" id="IPR058031">
    <property type="entry name" value="AAA_lid_NorR"/>
</dbReference>
<dbReference type="PRINTS" id="PR01590">
    <property type="entry name" value="HTHFIS"/>
</dbReference>
<dbReference type="EMBL" id="AP021875">
    <property type="protein sequence ID" value="BBO77589.1"/>
    <property type="molecule type" value="Genomic_DNA"/>
</dbReference>
<evidence type="ECO:0000256" key="3">
    <source>
        <dbReference type="ARBA" id="ARBA00022840"/>
    </source>
</evidence>
<keyword evidence="5" id="KW-0805">Transcription regulation</keyword>
<keyword evidence="4" id="KW-0902">Two-component regulatory system</keyword>
<dbReference type="PROSITE" id="PS50110">
    <property type="entry name" value="RESPONSE_REGULATORY"/>
    <property type="match status" value="1"/>
</dbReference>
<feature type="domain" description="Sigma-54 factor interaction" evidence="9">
    <location>
        <begin position="148"/>
        <end position="374"/>
    </location>
</feature>
<dbReference type="Gene3D" id="1.10.10.60">
    <property type="entry name" value="Homeodomain-like"/>
    <property type="match status" value="1"/>
</dbReference>
<feature type="domain" description="Response regulatory" evidence="10">
    <location>
        <begin position="9"/>
        <end position="123"/>
    </location>
</feature>
<dbReference type="Pfam" id="PF00072">
    <property type="entry name" value="Response_reg"/>
    <property type="match status" value="1"/>
</dbReference>
<proteinExistence type="predicted"/>
<dbReference type="RefSeq" id="WP_155306315.1">
    <property type="nucleotide sequence ID" value="NZ_AP021875.1"/>
</dbReference>
<evidence type="ECO:0000256" key="2">
    <source>
        <dbReference type="ARBA" id="ARBA00022741"/>
    </source>
</evidence>
<feature type="modified residue" description="4-aspartylphosphate" evidence="8">
    <location>
        <position position="58"/>
    </location>
</feature>
<dbReference type="Proteomes" id="UP000427769">
    <property type="component" value="Chromosome"/>
</dbReference>
<keyword evidence="3" id="KW-0067">ATP-binding</keyword>
<dbReference type="CDD" id="cd00156">
    <property type="entry name" value="REC"/>
    <property type="match status" value="1"/>
</dbReference>
<evidence type="ECO:0000256" key="7">
    <source>
        <dbReference type="ARBA" id="ARBA00023163"/>
    </source>
</evidence>
<evidence type="ECO:0000259" key="9">
    <source>
        <dbReference type="PROSITE" id="PS50045"/>
    </source>
</evidence>
<dbReference type="SUPFAM" id="SSF52172">
    <property type="entry name" value="CheY-like"/>
    <property type="match status" value="1"/>
</dbReference>
<evidence type="ECO:0000256" key="1">
    <source>
        <dbReference type="ARBA" id="ARBA00022553"/>
    </source>
</evidence>
<reference evidence="11 12" key="1">
    <citation type="submission" date="2019-11" db="EMBL/GenBank/DDBJ databases">
        <title>Comparative genomics of hydrocarbon-degrading Desulfosarcina strains.</title>
        <authorList>
            <person name="Watanabe M."/>
            <person name="Kojima H."/>
            <person name="Fukui M."/>
        </authorList>
    </citation>
    <scope>NUCLEOTIDE SEQUENCE [LARGE SCALE GENOMIC DNA]</scope>
    <source>
        <strain evidence="11 12">PP31</strain>
    </source>
</reference>
<dbReference type="InterPro" id="IPR025944">
    <property type="entry name" value="Sigma_54_int_dom_CS"/>
</dbReference>
<name>A0A5K7ZBN8_9BACT</name>
<dbReference type="FunFam" id="3.40.50.300:FF:000006">
    <property type="entry name" value="DNA-binding transcriptional regulator NtrC"/>
    <property type="match status" value="1"/>
</dbReference>
<evidence type="ECO:0000256" key="8">
    <source>
        <dbReference type="PROSITE-ProRule" id="PRU00169"/>
    </source>
</evidence>
<dbReference type="PROSITE" id="PS00676">
    <property type="entry name" value="SIGMA54_INTERACT_2"/>
    <property type="match status" value="1"/>
</dbReference>
<dbReference type="PROSITE" id="PS00675">
    <property type="entry name" value="SIGMA54_INTERACT_1"/>
    <property type="match status" value="1"/>
</dbReference>
<evidence type="ECO:0000259" key="10">
    <source>
        <dbReference type="PROSITE" id="PS50110"/>
    </source>
</evidence>
<dbReference type="InterPro" id="IPR011006">
    <property type="entry name" value="CheY-like_superfamily"/>
</dbReference>
<dbReference type="GO" id="GO:0005524">
    <property type="term" value="F:ATP binding"/>
    <property type="evidence" value="ECO:0007669"/>
    <property type="project" value="UniProtKB-KW"/>
</dbReference>
<keyword evidence="2" id="KW-0547">Nucleotide-binding</keyword>
<evidence type="ECO:0000313" key="12">
    <source>
        <dbReference type="Proteomes" id="UP000427769"/>
    </source>
</evidence>
<evidence type="ECO:0000313" key="11">
    <source>
        <dbReference type="EMBL" id="BBO77589.1"/>
    </source>
</evidence>
<dbReference type="Gene3D" id="3.40.50.2300">
    <property type="match status" value="1"/>
</dbReference>
<gene>
    <name evidence="11" type="ORF">DSCW_50060</name>
</gene>